<sequence length="296" mass="31647">MALSMALFFQACGGDTATVTTPDNLPASESADESGKANTMENLVNEHRGDVPNPTPVALAEPAVPVVGEDIVYATVEGQPIKGYLAQPKASVEDALPAIIAIHEWWGLNDNIRATTRRLAGEGYTVLALDLYGGEVADDPTAAKELMRTVDDNPGSAQDNITQAAQFLTNRYNTPEIGSIGWCFGGNWSLRTGLLLPDLDAMAIYYGQLILAPEALDGLDMPVIGFFGEDDSSIPVQDVENFEKTLNNLGKTASINLYPGVGHAFANPSGNNYDPEAAEDAWKKTTAFFTEYLQAS</sequence>
<dbReference type="AlphaFoldDB" id="A0A2W4UHW1"/>
<evidence type="ECO:0000259" key="2">
    <source>
        <dbReference type="Pfam" id="PF01738"/>
    </source>
</evidence>
<reference evidence="3 4" key="2">
    <citation type="submission" date="2018-06" db="EMBL/GenBank/DDBJ databases">
        <title>Metagenomic assembly of (sub)arctic Cyanobacteria and their associated microbiome from non-axenic cultures.</title>
        <authorList>
            <person name="Baurain D."/>
        </authorList>
    </citation>
    <scope>NUCLEOTIDE SEQUENCE [LARGE SCALE GENOMIC DNA]</scope>
    <source>
        <strain evidence="3">ULC129bin1</strain>
    </source>
</reference>
<reference evidence="4" key="1">
    <citation type="submission" date="2018-04" db="EMBL/GenBank/DDBJ databases">
        <authorList>
            <person name="Cornet L."/>
        </authorList>
    </citation>
    <scope>NUCLEOTIDE SEQUENCE [LARGE SCALE GENOMIC DNA]</scope>
</reference>
<evidence type="ECO:0000313" key="4">
    <source>
        <dbReference type="Proteomes" id="UP000249354"/>
    </source>
</evidence>
<dbReference type="SUPFAM" id="SSF53474">
    <property type="entry name" value="alpha/beta-Hydrolases"/>
    <property type="match status" value="1"/>
</dbReference>
<protein>
    <submittedName>
        <fullName evidence="3">Carboxymethylenebutenolidase</fullName>
    </submittedName>
</protein>
<dbReference type="InterPro" id="IPR051049">
    <property type="entry name" value="Dienelactone_hydrolase-like"/>
</dbReference>
<name>A0A2W4UHW1_9CYAN</name>
<dbReference type="Proteomes" id="UP000249354">
    <property type="component" value="Unassembled WGS sequence"/>
</dbReference>
<dbReference type="PANTHER" id="PTHR46623:SF6">
    <property type="entry name" value="ALPHA_BETA-HYDROLASES SUPERFAMILY PROTEIN"/>
    <property type="match status" value="1"/>
</dbReference>
<dbReference type="Pfam" id="PF01738">
    <property type="entry name" value="DLH"/>
    <property type="match status" value="1"/>
</dbReference>
<gene>
    <name evidence="3" type="ORF">DCF25_09320</name>
</gene>
<dbReference type="PANTHER" id="PTHR46623">
    <property type="entry name" value="CARBOXYMETHYLENEBUTENOLIDASE-RELATED"/>
    <property type="match status" value="1"/>
</dbReference>
<comment type="caution">
    <text evidence="3">The sequence shown here is derived from an EMBL/GenBank/DDBJ whole genome shotgun (WGS) entry which is preliminary data.</text>
</comment>
<feature type="domain" description="Dienelactone hydrolase" evidence="2">
    <location>
        <begin position="81"/>
        <end position="293"/>
    </location>
</feature>
<evidence type="ECO:0000313" key="3">
    <source>
        <dbReference type="EMBL" id="PZO18710.1"/>
    </source>
</evidence>
<evidence type="ECO:0000256" key="1">
    <source>
        <dbReference type="SAM" id="MobiDB-lite"/>
    </source>
</evidence>
<organism evidence="3 4">
    <name type="scientific">Leptolyngbya foveolarum</name>
    <dbReference type="NCBI Taxonomy" id="47253"/>
    <lineage>
        <taxon>Bacteria</taxon>
        <taxon>Bacillati</taxon>
        <taxon>Cyanobacteriota</taxon>
        <taxon>Cyanophyceae</taxon>
        <taxon>Leptolyngbyales</taxon>
        <taxon>Leptolyngbyaceae</taxon>
        <taxon>Leptolyngbya group</taxon>
        <taxon>Leptolyngbya</taxon>
    </lineage>
</organism>
<dbReference type="Gene3D" id="3.40.50.1820">
    <property type="entry name" value="alpha/beta hydrolase"/>
    <property type="match status" value="1"/>
</dbReference>
<accession>A0A2W4UHW1</accession>
<dbReference type="InterPro" id="IPR002925">
    <property type="entry name" value="Dienelactn_hydro"/>
</dbReference>
<dbReference type="InterPro" id="IPR029058">
    <property type="entry name" value="AB_hydrolase_fold"/>
</dbReference>
<proteinExistence type="predicted"/>
<dbReference type="GO" id="GO:0016787">
    <property type="term" value="F:hydrolase activity"/>
    <property type="evidence" value="ECO:0007669"/>
    <property type="project" value="InterPro"/>
</dbReference>
<dbReference type="EMBL" id="QBMC01000051">
    <property type="protein sequence ID" value="PZO18710.1"/>
    <property type="molecule type" value="Genomic_DNA"/>
</dbReference>
<feature type="region of interest" description="Disordered" evidence="1">
    <location>
        <begin position="18"/>
        <end position="37"/>
    </location>
</feature>